<protein>
    <submittedName>
        <fullName evidence="4">Tetratricopeptide repeat protein</fullName>
    </submittedName>
</protein>
<dbReference type="SUPFAM" id="SSF53756">
    <property type="entry name" value="UDP-Glycosyltransferase/glycogen phosphorylase"/>
    <property type="match status" value="1"/>
</dbReference>
<dbReference type="SUPFAM" id="SSF48452">
    <property type="entry name" value="TPR-like"/>
    <property type="match status" value="1"/>
</dbReference>
<evidence type="ECO:0000256" key="3">
    <source>
        <dbReference type="PROSITE-ProRule" id="PRU00339"/>
    </source>
</evidence>
<keyword evidence="2 3" id="KW-0802">TPR repeat</keyword>
<name>A0A501PRD9_9PROT</name>
<dbReference type="InterPro" id="IPR051012">
    <property type="entry name" value="CellSynth/LPSAsmb/PSIAsmb"/>
</dbReference>
<gene>
    <name evidence="4" type="ORF">FIV46_01680</name>
</gene>
<evidence type="ECO:0000313" key="4">
    <source>
        <dbReference type="EMBL" id="TPD62815.1"/>
    </source>
</evidence>
<dbReference type="OrthoDB" id="6193797at2"/>
<dbReference type="PANTHER" id="PTHR45586">
    <property type="entry name" value="TPR REPEAT-CONTAINING PROTEIN PA4667"/>
    <property type="match status" value="1"/>
</dbReference>
<organism evidence="4 5">
    <name type="scientific">Emcibacter nanhaiensis</name>
    <dbReference type="NCBI Taxonomy" id="1505037"/>
    <lineage>
        <taxon>Bacteria</taxon>
        <taxon>Pseudomonadati</taxon>
        <taxon>Pseudomonadota</taxon>
        <taxon>Alphaproteobacteria</taxon>
        <taxon>Emcibacterales</taxon>
        <taxon>Emcibacteraceae</taxon>
        <taxon>Emcibacter</taxon>
    </lineage>
</organism>
<dbReference type="InterPro" id="IPR011990">
    <property type="entry name" value="TPR-like_helical_dom_sf"/>
</dbReference>
<keyword evidence="5" id="KW-1185">Reference proteome</keyword>
<keyword evidence="1" id="KW-0677">Repeat</keyword>
<dbReference type="RefSeq" id="WP_139938065.1">
    <property type="nucleotide sequence ID" value="NZ_JBHSYP010000022.1"/>
</dbReference>
<dbReference type="PROSITE" id="PS50005">
    <property type="entry name" value="TPR"/>
    <property type="match status" value="1"/>
</dbReference>
<dbReference type="Pfam" id="PF14559">
    <property type="entry name" value="TPR_19"/>
    <property type="match status" value="1"/>
</dbReference>
<dbReference type="InterPro" id="IPR019734">
    <property type="entry name" value="TPR_rpt"/>
</dbReference>
<evidence type="ECO:0000313" key="5">
    <source>
        <dbReference type="Proteomes" id="UP000319148"/>
    </source>
</evidence>
<accession>A0A501PRD9</accession>
<dbReference type="Pfam" id="PF13432">
    <property type="entry name" value="TPR_16"/>
    <property type="match status" value="1"/>
</dbReference>
<sequence length="562" mass="63974">MARKANNSNALPPAKTKGQFTKYFRKGNFHYSKGEYATAAKFLNAAWQYDDSIPEITIQLADCLFQMGRQNQALDLLIYTWQKHPDKADICTVIGSAALRMNFFDLALKAYDHYTKLQPNDPKGYVNLATALRENNQLDEAITLLQEIIPIYPENDEMWNALAAAVQLRDGPEKSLVFFEESYRLNPTSRQILNNLPGIYYDLGQIDKAKELVLACLERYSDFASPHLLYSKILLNEGNLSKGWSEYKWRHHSTNPTACLLPYKTDYWNKGIDIEGKTLLLSAEQGVGDELLATPVYRQLIDRVKHLYIGCDRRLVPLFETSFPEATILPYGVYALSDGRRGRNYKDLTDEQVEQIDYMCFNLDAVSNLWQSVDDIKPMEQILDTSAGLKEKWAAEIEKLPKKLNVGICWRSGILHAQRKTSYTELDNWLPILKNENVNFINVQYGDCAAELQNIADNHGIEIHNFEDLDLKDDFAGTVALMQNLDLVMGPTTTPVAEAACGGTPVWWLSNGHPWWTFGQQNPPWLTKGLVYDKQPAQAWPDFMKDMGTVFDDWVKSSLPGK</sequence>
<evidence type="ECO:0000256" key="1">
    <source>
        <dbReference type="ARBA" id="ARBA00022737"/>
    </source>
</evidence>
<comment type="caution">
    <text evidence="4">The sequence shown here is derived from an EMBL/GenBank/DDBJ whole genome shotgun (WGS) entry which is preliminary data.</text>
</comment>
<dbReference type="EMBL" id="VFIY01000004">
    <property type="protein sequence ID" value="TPD62815.1"/>
    <property type="molecule type" value="Genomic_DNA"/>
</dbReference>
<evidence type="ECO:0000256" key="2">
    <source>
        <dbReference type="ARBA" id="ARBA00022803"/>
    </source>
</evidence>
<dbReference type="PANTHER" id="PTHR45586:SF1">
    <property type="entry name" value="LIPOPOLYSACCHARIDE ASSEMBLY PROTEIN B"/>
    <property type="match status" value="1"/>
</dbReference>
<dbReference type="AlphaFoldDB" id="A0A501PRD9"/>
<dbReference type="SMART" id="SM00028">
    <property type="entry name" value="TPR"/>
    <property type="match status" value="5"/>
</dbReference>
<dbReference type="Gene3D" id="1.25.40.10">
    <property type="entry name" value="Tetratricopeptide repeat domain"/>
    <property type="match status" value="1"/>
</dbReference>
<dbReference type="Proteomes" id="UP000319148">
    <property type="component" value="Unassembled WGS sequence"/>
</dbReference>
<proteinExistence type="predicted"/>
<reference evidence="5" key="1">
    <citation type="submission" date="2019-06" db="EMBL/GenBank/DDBJ databases">
        <title>The complete genome of Emcibacter congregatus ZYLT.</title>
        <authorList>
            <person name="Zhao Z."/>
        </authorList>
    </citation>
    <scope>NUCLEOTIDE SEQUENCE [LARGE SCALE GENOMIC DNA]</scope>
    <source>
        <strain evidence="5">MCCC 1A06723</strain>
    </source>
</reference>
<feature type="repeat" description="TPR" evidence="3">
    <location>
        <begin position="122"/>
        <end position="155"/>
    </location>
</feature>